<sequence length="319" mass="34412">MLLLAHVVQELEKLYPLRYAESWDHPGLIVGDLAHPVRKIYMAVDPTKAIVEEAKACGADLIVTHHPLFFRSAHEMSGLSHRGAIVSELYRSGIGLWVGHTNADAAHRGVSEALADVLGVRNYKPLVALSDPSSPYDGELGLGRVGELEQAMSLRDFAERVNAVLPPTHRGIDVAGNLEMPVKKVAVLGGSGDSEFDAVRAAGADVYVTSDLRHHPVLDAVAQADNEAALAQLGIIIASERVQEVSLPADYSGFPHPAFINTPHYASEKPFLTYAQHDVAQVVREKYGLELEIAISPTDTDPIVLHLSSPIEPVMPSAK</sequence>
<comment type="similarity">
    <text evidence="1">Belongs to the GTP cyclohydrolase I type 2/NIF3 family.</text>
</comment>
<dbReference type="PANTHER" id="PTHR13799">
    <property type="entry name" value="NGG1 INTERACTING FACTOR 3"/>
    <property type="match status" value="1"/>
</dbReference>
<proteinExistence type="inferred from homology"/>
<evidence type="ECO:0000256" key="1">
    <source>
        <dbReference type="ARBA" id="ARBA00006964"/>
    </source>
</evidence>
<evidence type="ECO:0000256" key="4">
    <source>
        <dbReference type="ARBA" id="ARBA00022723"/>
    </source>
</evidence>
<dbReference type="SUPFAM" id="SSF102705">
    <property type="entry name" value="NIF3 (NGG1p interacting factor 3)-like"/>
    <property type="match status" value="1"/>
</dbReference>
<keyword evidence="7" id="KW-1185">Reference proteome</keyword>
<dbReference type="Proteomes" id="UP000228976">
    <property type="component" value="Unassembled WGS sequence"/>
</dbReference>
<dbReference type="NCBIfam" id="TIGR00486">
    <property type="entry name" value="YbgI_SA1388"/>
    <property type="match status" value="1"/>
</dbReference>
<feature type="binding site" evidence="5">
    <location>
        <position position="104"/>
    </location>
    <ligand>
        <name>a divalent metal cation</name>
        <dbReference type="ChEBI" id="CHEBI:60240"/>
        <label>1</label>
    </ligand>
</feature>
<dbReference type="EMBL" id="MWWU01000002">
    <property type="protein sequence ID" value="OZG55927.1"/>
    <property type="molecule type" value="Genomic_DNA"/>
</dbReference>
<dbReference type="GO" id="GO:0005737">
    <property type="term" value="C:cytoplasm"/>
    <property type="evidence" value="ECO:0007669"/>
    <property type="project" value="TreeGrafter"/>
</dbReference>
<gene>
    <name evidence="6" type="ORF">AEAE_0415</name>
</gene>
<dbReference type="InterPro" id="IPR002678">
    <property type="entry name" value="DUF34/NIF3"/>
</dbReference>
<organism evidence="6 7">
    <name type="scientific">Aeriscardovia aeriphila</name>
    <dbReference type="NCBI Taxonomy" id="218139"/>
    <lineage>
        <taxon>Bacteria</taxon>
        <taxon>Bacillati</taxon>
        <taxon>Actinomycetota</taxon>
        <taxon>Actinomycetes</taxon>
        <taxon>Bifidobacteriales</taxon>
        <taxon>Bifidobacteriaceae</taxon>
        <taxon>Aeriscardovia</taxon>
    </lineage>
</organism>
<dbReference type="GO" id="GO:0046872">
    <property type="term" value="F:metal ion binding"/>
    <property type="evidence" value="ECO:0007669"/>
    <property type="project" value="UniProtKB-KW"/>
</dbReference>
<accession>A0A261F9U1</accession>
<evidence type="ECO:0000256" key="3">
    <source>
        <dbReference type="ARBA" id="ARBA00022112"/>
    </source>
</evidence>
<dbReference type="InterPro" id="IPR036069">
    <property type="entry name" value="DUF34/NIF3_sf"/>
</dbReference>
<reference evidence="6 7" key="1">
    <citation type="journal article" date="2017" name="BMC Genomics">
        <title>Comparative genomic and phylogenomic analyses of the Bifidobacteriaceae family.</title>
        <authorList>
            <person name="Lugli G.A."/>
            <person name="Milani C."/>
            <person name="Turroni F."/>
            <person name="Duranti S."/>
            <person name="Mancabelli L."/>
            <person name="Mangifesta M."/>
            <person name="Ferrario C."/>
            <person name="Modesto M."/>
            <person name="Mattarelli P."/>
            <person name="Jiri K."/>
            <person name="van Sinderen D."/>
            <person name="Ventura M."/>
        </authorList>
    </citation>
    <scope>NUCLEOTIDE SEQUENCE [LARGE SCALE GENOMIC DNA]</scope>
    <source>
        <strain evidence="6 7">LMG 21773</strain>
    </source>
</reference>
<evidence type="ECO:0000313" key="6">
    <source>
        <dbReference type="EMBL" id="OZG55927.1"/>
    </source>
</evidence>
<dbReference type="FunFam" id="3.40.1390.30:FF:000001">
    <property type="entry name" value="GTP cyclohydrolase 1 type 2"/>
    <property type="match status" value="1"/>
</dbReference>
<feature type="binding site" evidence="5">
    <location>
        <position position="66"/>
    </location>
    <ligand>
        <name>a divalent metal cation</name>
        <dbReference type="ChEBI" id="CHEBI:60240"/>
        <label>1</label>
    </ligand>
</feature>
<name>A0A261F9U1_9BIFI</name>
<dbReference type="PANTHER" id="PTHR13799:SF14">
    <property type="entry name" value="GTP CYCLOHYDROLASE 1 TYPE 2 HOMOLOG"/>
    <property type="match status" value="1"/>
</dbReference>
<dbReference type="OrthoDB" id="9795763at2"/>
<keyword evidence="4 5" id="KW-0479">Metal-binding</keyword>
<dbReference type="RefSeq" id="WP_094689520.1">
    <property type="nucleotide sequence ID" value="NZ_JACBYZ010000001.1"/>
</dbReference>
<dbReference type="AlphaFoldDB" id="A0A261F9U1"/>
<evidence type="ECO:0000256" key="2">
    <source>
        <dbReference type="ARBA" id="ARBA00011643"/>
    </source>
</evidence>
<evidence type="ECO:0000256" key="5">
    <source>
        <dbReference type="PIRSR" id="PIRSR602678-1"/>
    </source>
</evidence>
<dbReference type="Gene3D" id="3.40.1390.30">
    <property type="entry name" value="NIF3 (NGG1p interacting factor 3)-like"/>
    <property type="match status" value="2"/>
</dbReference>
<protein>
    <recommendedName>
        <fullName evidence="3">GTP cyclohydrolase 1 type 2 homolog</fullName>
    </recommendedName>
</protein>
<evidence type="ECO:0000313" key="7">
    <source>
        <dbReference type="Proteomes" id="UP000228976"/>
    </source>
</evidence>
<feature type="binding site" evidence="5">
    <location>
        <position position="65"/>
    </location>
    <ligand>
        <name>a divalent metal cation</name>
        <dbReference type="ChEBI" id="CHEBI:60240"/>
        <label>1</label>
    </ligand>
</feature>
<comment type="subunit">
    <text evidence="2">Homohexamer.</text>
</comment>
<comment type="caution">
    <text evidence="6">The sequence shown here is derived from an EMBL/GenBank/DDBJ whole genome shotgun (WGS) entry which is preliminary data.</text>
</comment>
<dbReference type="Pfam" id="PF01784">
    <property type="entry name" value="DUF34_NIF3"/>
    <property type="match status" value="1"/>
</dbReference>